<organism evidence="3 4">
    <name type="scientific">Monilinia fructicola</name>
    <name type="common">Brown rot fungus</name>
    <name type="synonym">Ciboria fructicola</name>
    <dbReference type="NCBI Taxonomy" id="38448"/>
    <lineage>
        <taxon>Eukaryota</taxon>
        <taxon>Fungi</taxon>
        <taxon>Dikarya</taxon>
        <taxon>Ascomycota</taxon>
        <taxon>Pezizomycotina</taxon>
        <taxon>Leotiomycetes</taxon>
        <taxon>Helotiales</taxon>
        <taxon>Sclerotiniaceae</taxon>
        <taxon>Monilinia</taxon>
    </lineage>
</organism>
<keyword evidence="2" id="KW-0812">Transmembrane</keyword>
<dbReference type="Proteomes" id="UP000322873">
    <property type="component" value="Unassembled WGS sequence"/>
</dbReference>
<proteinExistence type="predicted"/>
<evidence type="ECO:0000256" key="1">
    <source>
        <dbReference type="SAM" id="MobiDB-lite"/>
    </source>
</evidence>
<name>A0A5M9K393_MONFR</name>
<keyword evidence="4" id="KW-1185">Reference proteome</keyword>
<keyword evidence="2" id="KW-1133">Transmembrane helix</keyword>
<protein>
    <submittedName>
        <fullName evidence="3">Uncharacterized protein</fullName>
    </submittedName>
</protein>
<gene>
    <name evidence="3" type="ORF">EYC84_005931</name>
</gene>
<reference evidence="3 4" key="1">
    <citation type="submission" date="2019-06" db="EMBL/GenBank/DDBJ databases">
        <title>Genome Sequence of the Brown Rot Fungal Pathogen Monilinia fructicola.</title>
        <authorList>
            <person name="De Miccolis Angelini R.M."/>
            <person name="Landi L."/>
            <person name="Abate D."/>
            <person name="Pollastro S."/>
            <person name="Romanazzi G."/>
            <person name="Faretra F."/>
        </authorList>
    </citation>
    <scope>NUCLEOTIDE SEQUENCE [LARGE SCALE GENOMIC DNA]</scope>
    <source>
        <strain evidence="3 4">Mfrc123</strain>
    </source>
</reference>
<accession>A0A5M9K393</accession>
<dbReference type="AlphaFoldDB" id="A0A5M9K393"/>
<keyword evidence="2" id="KW-0472">Membrane</keyword>
<evidence type="ECO:0000313" key="3">
    <source>
        <dbReference type="EMBL" id="KAA8574472.1"/>
    </source>
</evidence>
<sequence length="100" mass="11641">MLRRNVAEREKRKVEYNSIVQFNVGIIFVTNTTYISMMHTYTCIQICMQTRKIPQGLHLSTSEEKRRSPSPRPSFLSPNRRTHPSIHPTMPTPTPDASIW</sequence>
<evidence type="ECO:0000313" key="4">
    <source>
        <dbReference type="Proteomes" id="UP000322873"/>
    </source>
</evidence>
<evidence type="ECO:0000256" key="2">
    <source>
        <dbReference type="SAM" id="Phobius"/>
    </source>
</evidence>
<feature type="region of interest" description="Disordered" evidence="1">
    <location>
        <begin position="57"/>
        <end position="100"/>
    </location>
</feature>
<dbReference type="EMBL" id="VICG01000003">
    <property type="protein sequence ID" value="KAA8574472.1"/>
    <property type="molecule type" value="Genomic_DNA"/>
</dbReference>
<feature type="transmembrane region" description="Helical" evidence="2">
    <location>
        <begin position="20"/>
        <end position="41"/>
    </location>
</feature>
<comment type="caution">
    <text evidence="3">The sequence shown here is derived from an EMBL/GenBank/DDBJ whole genome shotgun (WGS) entry which is preliminary data.</text>
</comment>